<comment type="caution">
    <text evidence="1">The sequence shown here is derived from an EMBL/GenBank/DDBJ whole genome shotgun (WGS) entry which is preliminary data.</text>
</comment>
<accession>A0ABQ9WV94</accession>
<name>A0ABQ9WV94_9EUKA</name>
<keyword evidence="2" id="KW-1185">Reference proteome</keyword>
<protein>
    <submittedName>
        <fullName evidence="1">Uncharacterized protein</fullName>
    </submittedName>
</protein>
<reference evidence="1 2" key="1">
    <citation type="journal article" date="2022" name="bioRxiv">
        <title>Genomics of Preaxostyla Flagellates Illuminates Evolutionary Transitions and the Path Towards Mitochondrial Loss.</title>
        <authorList>
            <person name="Novak L.V.F."/>
            <person name="Treitli S.C."/>
            <person name="Pyrih J."/>
            <person name="Halakuc P."/>
            <person name="Pipaliya S.V."/>
            <person name="Vacek V."/>
            <person name="Brzon O."/>
            <person name="Soukal P."/>
            <person name="Eme L."/>
            <person name="Dacks J.B."/>
            <person name="Karnkowska A."/>
            <person name="Elias M."/>
            <person name="Hampl V."/>
        </authorList>
    </citation>
    <scope>NUCLEOTIDE SEQUENCE [LARGE SCALE GENOMIC DNA]</scope>
    <source>
        <strain evidence="1">NAU3</strain>
        <tissue evidence="1">Gut</tissue>
    </source>
</reference>
<evidence type="ECO:0000313" key="2">
    <source>
        <dbReference type="Proteomes" id="UP001281761"/>
    </source>
</evidence>
<dbReference type="EMBL" id="JARBJD010000348">
    <property type="protein sequence ID" value="KAK2943410.1"/>
    <property type="molecule type" value="Genomic_DNA"/>
</dbReference>
<sequence length="137" mass="14156">MVVVSDCVFDGKGTSLASQHAIAVSQSTLTMTATTIQNISSADGESSNGVVLHDAAGAFTRSTFASLASSAVGGAVHAALSSSTSLTITSCSMESCWSEGNGGTEWRRAVRRSVVARSRFVPPDLADLRVVVQVFWG</sequence>
<proteinExistence type="predicted"/>
<gene>
    <name evidence="1" type="ORF">BLNAU_21667</name>
</gene>
<evidence type="ECO:0000313" key="1">
    <source>
        <dbReference type="EMBL" id="KAK2943410.1"/>
    </source>
</evidence>
<organism evidence="1 2">
    <name type="scientific">Blattamonas nauphoetae</name>
    <dbReference type="NCBI Taxonomy" id="2049346"/>
    <lineage>
        <taxon>Eukaryota</taxon>
        <taxon>Metamonada</taxon>
        <taxon>Preaxostyla</taxon>
        <taxon>Oxymonadida</taxon>
        <taxon>Blattamonas</taxon>
    </lineage>
</organism>
<dbReference type="Proteomes" id="UP001281761">
    <property type="component" value="Unassembled WGS sequence"/>
</dbReference>